<comment type="caution">
    <text evidence="1">The sequence shown here is derived from an EMBL/GenBank/DDBJ whole genome shotgun (WGS) entry which is preliminary data.</text>
</comment>
<sequence length="117" mass="12418">MDGLRLRTLELADGPVFARWGLDRRFCEVAGWRLDRSLAGHEAHWRRVIVEPKVGQLRLAAVTGGELVGYVDLAGSEVGRRELGYVVERVGAWVGECGGSAGAGVRGRCAGVGGDSG</sequence>
<organism evidence="1 2">
    <name type="scientific">Kribbella koreensis</name>
    <dbReference type="NCBI Taxonomy" id="57909"/>
    <lineage>
        <taxon>Bacteria</taxon>
        <taxon>Bacillati</taxon>
        <taxon>Actinomycetota</taxon>
        <taxon>Actinomycetes</taxon>
        <taxon>Propionibacteriales</taxon>
        <taxon>Kribbellaceae</taxon>
        <taxon>Kribbella</taxon>
    </lineage>
</organism>
<evidence type="ECO:0008006" key="3">
    <source>
        <dbReference type="Google" id="ProtNLM"/>
    </source>
</evidence>
<proteinExistence type="predicted"/>
<evidence type="ECO:0000313" key="2">
    <source>
        <dbReference type="Proteomes" id="UP001500542"/>
    </source>
</evidence>
<dbReference type="RefSeq" id="WP_343974148.1">
    <property type="nucleotide sequence ID" value="NZ_BAAAHK010000012.1"/>
</dbReference>
<dbReference type="Gene3D" id="3.40.630.30">
    <property type="match status" value="1"/>
</dbReference>
<dbReference type="EMBL" id="BAAAHK010000012">
    <property type="protein sequence ID" value="GAA0949310.1"/>
    <property type="molecule type" value="Genomic_DNA"/>
</dbReference>
<dbReference type="SUPFAM" id="SSF55729">
    <property type="entry name" value="Acyl-CoA N-acyltransferases (Nat)"/>
    <property type="match status" value="1"/>
</dbReference>
<protein>
    <recommendedName>
        <fullName evidence="3">Acetyltransferase (GNAT) family protein</fullName>
    </recommendedName>
</protein>
<gene>
    <name evidence="1" type="ORF">GCM10009554_47760</name>
</gene>
<dbReference type="InterPro" id="IPR016181">
    <property type="entry name" value="Acyl_CoA_acyltransferase"/>
</dbReference>
<reference evidence="1 2" key="1">
    <citation type="journal article" date="2019" name="Int. J. Syst. Evol. Microbiol.">
        <title>The Global Catalogue of Microorganisms (GCM) 10K type strain sequencing project: providing services to taxonomists for standard genome sequencing and annotation.</title>
        <authorList>
            <consortium name="The Broad Institute Genomics Platform"/>
            <consortium name="The Broad Institute Genome Sequencing Center for Infectious Disease"/>
            <person name="Wu L."/>
            <person name="Ma J."/>
        </authorList>
    </citation>
    <scope>NUCLEOTIDE SEQUENCE [LARGE SCALE GENOMIC DNA]</scope>
    <source>
        <strain evidence="1 2">JCM 10977</strain>
    </source>
</reference>
<name>A0ABN1QYK1_9ACTN</name>
<dbReference type="Proteomes" id="UP001500542">
    <property type="component" value="Unassembled WGS sequence"/>
</dbReference>
<accession>A0ABN1QYK1</accession>
<evidence type="ECO:0000313" key="1">
    <source>
        <dbReference type="EMBL" id="GAA0949310.1"/>
    </source>
</evidence>
<keyword evidence="2" id="KW-1185">Reference proteome</keyword>